<protein>
    <submittedName>
        <fullName evidence="1">Uncharacterized protein</fullName>
    </submittedName>
</protein>
<sequence>MYSRSICSKGWGRGTLEGKRRNTKAPVSPVRWGNGEWDFGVLDGVIWSEDWGTFREAIFSQFLSALLYDGGVLSDSQVDIDLIELGSVGCLHYIATPAAYNSFQICQLI</sequence>
<proteinExistence type="predicted"/>
<keyword evidence="2" id="KW-1185">Reference proteome</keyword>
<comment type="caution">
    <text evidence="1">The sequence shown here is derived from an EMBL/GenBank/DDBJ whole genome shotgun (WGS) entry which is preliminary data.</text>
</comment>
<dbReference type="EMBL" id="CAMPGE010025480">
    <property type="protein sequence ID" value="CAI2383233.1"/>
    <property type="molecule type" value="Genomic_DNA"/>
</dbReference>
<organism evidence="1 2">
    <name type="scientific">Euplotes crassus</name>
    <dbReference type="NCBI Taxonomy" id="5936"/>
    <lineage>
        <taxon>Eukaryota</taxon>
        <taxon>Sar</taxon>
        <taxon>Alveolata</taxon>
        <taxon>Ciliophora</taxon>
        <taxon>Intramacronucleata</taxon>
        <taxon>Spirotrichea</taxon>
        <taxon>Hypotrichia</taxon>
        <taxon>Euplotida</taxon>
        <taxon>Euplotidae</taxon>
        <taxon>Moneuplotes</taxon>
    </lineage>
</organism>
<evidence type="ECO:0000313" key="1">
    <source>
        <dbReference type="EMBL" id="CAI2383233.1"/>
    </source>
</evidence>
<accession>A0AAD1Y133</accession>
<dbReference type="Proteomes" id="UP001295684">
    <property type="component" value="Unassembled WGS sequence"/>
</dbReference>
<evidence type="ECO:0000313" key="2">
    <source>
        <dbReference type="Proteomes" id="UP001295684"/>
    </source>
</evidence>
<name>A0AAD1Y133_EUPCR</name>
<reference evidence="1" key="1">
    <citation type="submission" date="2023-07" db="EMBL/GenBank/DDBJ databases">
        <authorList>
            <consortium name="AG Swart"/>
            <person name="Singh M."/>
            <person name="Singh A."/>
            <person name="Seah K."/>
            <person name="Emmerich C."/>
        </authorList>
    </citation>
    <scope>NUCLEOTIDE SEQUENCE</scope>
    <source>
        <strain evidence="1">DP1</strain>
    </source>
</reference>
<dbReference type="AlphaFoldDB" id="A0AAD1Y133"/>
<gene>
    <name evidence="1" type="ORF">ECRASSUSDP1_LOCUS24728</name>
</gene>